<feature type="transmembrane region" description="Helical" evidence="2">
    <location>
        <begin position="279"/>
        <end position="296"/>
    </location>
</feature>
<reference evidence="5" key="1">
    <citation type="journal article" date="2019" name="Int. J. Syst. Evol. Microbiol.">
        <title>The Global Catalogue of Microorganisms (GCM) 10K type strain sequencing project: providing services to taxonomists for standard genome sequencing and annotation.</title>
        <authorList>
            <consortium name="The Broad Institute Genomics Platform"/>
            <consortium name="The Broad Institute Genome Sequencing Center for Infectious Disease"/>
            <person name="Wu L."/>
            <person name="Ma J."/>
        </authorList>
    </citation>
    <scope>NUCLEOTIDE SEQUENCE [LARGE SCALE GENOMIC DNA]</scope>
    <source>
        <strain evidence="5">JCM 8201</strain>
    </source>
</reference>
<dbReference type="PANTHER" id="PTHR12715:SF4">
    <property type="entry name" value="EAMA DOMAIN-CONTAINING PROTEIN"/>
    <property type="match status" value="1"/>
</dbReference>
<organism evidence="4 5">
    <name type="scientific">Actinocorallia aurantiaca</name>
    <dbReference type="NCBI Taxonomy" id="46204"/>
    <lineage>
        <taxon>Bacteria</taxon>
        <taxon>Bacillati</taxon>
        <taxon>Actinomycetota</taxon>
        <taxon>Actinomycetes</taxon>
        <taxon>Streptosporangiales</taxon>
        <taxon>Thermomonosporaceae</taxon>
        <taxon>Actinocorallia</taxon>
    </lineage>
</organism>
<dbReference type="Proteomes" id="UP001501842">
    <property type="component" value="Unassembled WGS sequence"/>
</dbReference>
<feature type="transmembrane region" description="Helical" evidence="2">
    <location>
        <begin position="255"/>
        <end position="273"/>
    </location>
</feature>
<keyword evidence="5" id="KW-1185">Reference proteome</keyword>
<dbReference type="SUPFAM" id="SSF103481">
    <property type="entry name" value="Multidrug resistance efflux transporter EmrE"/>
    <property type="match status" value="2"/>
</dbReference>
<feature type="transmembrane region" description="Helical" evidence="2">
    <location>
        <begin position="49"/>
        <end position="67"/>
    </location>
</feature>
<comment type="similarity">
    <text evidence="1">Belongs to the EamA transporter family.</text>
</comment>
<dbReference type="InterPro" id="IPR000620">
    <property type="entry name" value="EamA_dom"/>
</dbReference>
<dbReference type="EMBL" id="BAAATZ010000019">
    <property type="protein sequence ID" value="GAA2731123.1"/>
    <property type="molecule type" value="Genomic_DNA"/>
</dbReference>
<evidence type="ECO:0000256" key="2">
    <source>
        <dbReference type="SAM" id="Phobius"/>
    </source>
</evidence>
<sequence>MIMTKPSEVHGRTEGNGLALGAVVFTVLAWASAFVAIRGLGDDFGPGPLTLGRLGVAVVVLGAMLAVRRNWVRPNRREWTLLLVYGVVWFGVYNVALNASEQRIDAGTAAMLVNIGPILIALLAGTLLNEGYPRWLLAGAGVAFAGAALIGVATAGEDDADLLGIALGVVAAVAYAIGVVAQKPVLRRLPVLQVTWLGCTIAAVACLPYAPALAEEVGRASAGALGGLLYLGLVPTALAFSTWGYALARMDAGRLGVTTYLVPPLAVVLAWVLLEEVPAPLALAGGVVCLAGVALSRRR</sequence>
<dbReference type="PANTHER" id="PTHR12715">
    <property type="entry name" value="TRANSPORTER, DRUG/METABOLITE EXPORTER FAMILY"/>
    <property type="match status" value="1"/>
</dbReference>
<name>A0ABP6GTN7_9ACTN</name>
<protein>
    <submittedName>
        <fullName evidence="4">DMT family transporter</fullName>
    </submittedName>
</protein>
<feature type="transmembrane region" description="Helical" evidence="2">
    <location>
        <begin position="162"/>
        <end position="182"/>
    </location>
</feature>
<feature type="transmembrane region" description="Helical" evidence="2">
    <location>
        <begin position="79"/>
        <end position="97"/>
    </location>
</feature>
<feature type="transmembrane region" description="Helical" evidence="2">
    <location>
        <begin position="224"/>
        <end position="248"/>
    </location>
</feature>
<dbReference type="Pfam" id="PF00892">
    <property type="entry name" value="EamA"/>
    <property type="match status" value="2"/>
</dbReference>
<evidence type="ECO:0000259" key="3">
    <source>
        <dbReference type="Pfam" id="PF00892"/>
    </source>
</evidence>
<evidence type="ECO:0000313" key="4">
    <source>
        <dbReference type="EMBL" id="GAA2731123.1"/>
    </source>
</evidence>
<proteinExistence type="inferred from homology"/>
<keyword evidence="2" id="KW-1133">Transmembrane helix</keyword>
<feature type="domain" description="EamA" evidence="3">
    <location>
        <begin position="163"/>
        <end position="296"/>
    </location>
</feature>
<comment type="caution">
    <text evidence="4">The sequence shown here is derived from an EMBL/GenBank/DDBJ whole genome shotgun (WGS) entry which is preliminary data.</text>
</comment>
<keyword evidence="2" id="KW-0812">Transmembrane</keyword>
<accession>A0ABP6GTN7</accession>
<dbReference type="InterPro" id="IPR037185">
    <property type="entry name" value="EmrE-like"/>
</dbReference>
<evidence type="ECO:0000256" key="1">
    <source>
        <dbReference type="ARBA" id="ARBA00007362"/>
    </source>
</evidence>
<feature type="domain" description="EamA" evidence="3">
    <location>
        <begin position="22"/>
        <end position="150"/>
    </location>
</feature>
<evidence type="ECO:0000313" key="5">
    <source>
        <dbReference type="Proteomes" id="UP001501842"/>
    </source>
</evidence>
<feature type="transmembrane region" description="Helical" evidence="2">
    <location>
        <begin position="194"/>
        <end position="212"/>
    </location>
</feature>
<keyword evidence="2" id="KW-0472">Membrane</keyword>
<gene>
    <name evidence="4" type="ORF">GCM10010439_45870</name>
</gene>
<feature type="transmembrane region" description="Helical" evidence="2">
    <location>
        <begin position="109"/>
        <end position="128"/>
    </location>
</feature>
<dbReference type="InterPro" id="IPR052756">
    <property type="entry name" value="Alkyne_AA_exporter"/>
</dbReference>
<feature type="transmembrane region" description="Helical" evidence="2">
    <location>
        <begin position="135"/>
        <end position="156"/>
    </location>
</feature>